<dbReference type="GO" id="GO:0009251">
    <property type="term" value="P:glucan catabolic process"/>
    <property type="evidence" value="ECO:0007669"/>
    <property type="project" value="TreeGrafter"/>
</dbReference>
<dbReference type="EMBL" id="JAXLQG010000024">
    <property type="protein sequence ID" value="KAK5528844.1"/>
    <property type="molecule type" value="Genomic_DNA"/>
</dbReference>
<dbReference type="InterPro" id="IPR013320">
    <property type="entry name" value="ConA-like_dom_sf"/>
</dbReference>
<gene>
    <name evidence="1" type="ORF">LTR25_010028</name>
</gene>
<dbReference type="Pfam" id="PF26113">
    <property type="entry name" value="GH16_XgeA"/>
    <property type="match status" value="1"/>
</dbReference>
<name>A0AAV9PXA2_9PEZI</name>
<dbReference type="Gene3D" id="2.60.120.200">
    <property type="match status" value="1"/>
</dbReference>
<comment type="caution">
    <text evidence="1">The sequence shown here is derived from an EMBL/GenBank/DDBJ whole genome shotgun (WGS) entry which is preliminary data.</text>
</comment>
<dbReference type="InterPro" id="IPR050546">
    <property type="entry name" value="Glycosyl_Hydrlase_16"/>
</dbReference>
<evidence type="ECO:0000313" key="2">
    <source>
        <dbReference type="Proteomes" id="UP001345827"/>
    </source>
</evidence>
<reference evidence="1 2" key="1">
    <citation type="submission" date="2023-06" db="EMBL/GenBank/DDBJ databases">
        <title>Black Yeasts Isolated from many extreme environments.</title>
        <authorList>
            <person name="Coleine C."/>
            <person name="Stajich J.E."/>
            <person name="Selbmann L."/>
        </authorList>
    </citation>
    <scope>NUCLEOTIDE SEQUENCE [LARGE SCALE GENOMIC DNA]</scope>
    <source>
        <strain evidence="1 2">CCFEE 5887</strain>
    </source>
</reference>
<dbReference type="AlphaFoldDB" id="A0AAV9PXA2"/>
<dbReference type="SUPFAM" id="SSF49899">
    <property type="entry name" value="Concanavalin A-like lectins/glucanases"/>
    <property type="match status" value="1"/>
</dbReference>
<protein>
    <submittedName>
        <fullName evidence="1">Uncharacterized protein</fullName>
    </submittedName>
</protein>
<dbReference type="PANTHER" id="PTHR10963">
    <property type="entry name" value="GLYCOSYL HYDROLASE-RELATED"/>
    <property type="match status" value="1"/>
</dbReference>
<dbReference type="PANTHER" id="PTHR10963:SF24">
    <property type="entry name" value="GLYCOSIDASE C21B10.07-RELATED"/>
    <property type="match status" value="1"/>
</dbReference>
<organism evidence="1 2">
    <name type="scientific">Vermiconidia calcicola</name>
    <dbReference type="NCBI Taxonomy" id="1690605"/>
    <lineage>
        <taxon>Eukaryota</taxon>
        <taxon>Fungi</taxon>
        <taxon>Dikarya</taxon>
        <taxon>Ascomycota</taxon>
        <taxon>Pezizomycotina</taxon>
        <taxon>Dothideomycetes</taxon>
        <taxon>Dothideomycetidae</taxon>
        <taxon>Mycosphaerellales</taxon>
        <taxon>Extremaceae</taxon>
        <taxon>Vermiconidia</taxon>
    </lineage>
</organism>
<accession>A0AAV9PXA2</accession>
<sequence length="405" mass="44756">MQWTSDYIRIWYFARGTIPSDITNQTPNPSSWGLPAAEFQGSCMIDQKFQAHKIIMNNDFCGEYAGTASVWNSSTNSCAASTGYSTCNAYVAGQPAAFQNAYWSINSVRVYQLANSSSSATSSPYIASLQPTSTISTTSSAPTPTPTTSLCPGYNFTVVQSGAFKYEIECGVNPSGSDLGAPYSGYPVNSFEDCVGGCSYWNANVTANICGAVAYQISSKACYWKRSAGSTPLNPAFNGARLIYYAYPQVTDDPRSQTTTTSSSSYVQTVATPNTYVNPSVTSTISFSLFLAFGYWNVFNIDFEFYVEHAYYTVVDYIEQFVHSYDIAQSDNVLHNNLFHGRDHNHDHDIVVSKQKRNQPISINEFEYEHDQQKFINAVVAHVRSIIDCGHVEFRVANDYDDPSE</sequence>
<keyword evidence="2" id="KW-1185">Reference proteome</keyword>
<evidence type="ECO:0000313" key="1">
    <source>
        <dbReference type="EMBL" id="KAK5528844.1"/>
    </source>
</evidence>
<dbReference type="Proteomes" id="UP001345827">
    <property type="component" value="Unassembled WGS sequence"/>
</dbReference>
<proteinExistence type="predicted"/>